<feature type="compositionally biased region" description="Acidic residues" evidence="1">
    <location>
        <begin position="335"/>
        <end position="344"/>
    </location>
</feature>
<sequence>MGYEAVKAFKEDVCDVIFDITEAYGGDVPADEVEGECIVDYCKGQGKGKSFLAAGQLHKYCKKKTHSHAFQQSVAGERMKVKPMRWMLMLRAIHDILPGKKYNPQDAAREADVEMVLGVLRQVLTRVKVAFENFETTGVFDEPDISMPAQPRRLLGSSSKSPTKPLAQPASPQAPSFPPPSTHQWFFTPAKPPPSKTYHHRIRKTKAISGTPRASTSRLHQRAPATRASLGSATSTNASTQSSTPTSTKTLAALAAKRKQGTEGMDSTPSRPSKKLRSLGTLDISDDEADQSGSGSSLRKDKGKMKALDVKNINDTNSPMRKGRGILKDIVLAPDSDEEEDDDFSPVKPLRL</sequence>
<accession>A0ABR2ZJ20</accession>
<organism evidence="2 3">
    <name type="scientific">Marasmius tenuissimus</name>
    <dbReference type="NCBI Taxonomy" id="585030"/>
    <lineage>
        <taxon>Eukaryota</taxon>
        <taxon>Fungi</taxon>
        <taxon>Dikarya</taxon>
        <taxon>Basidiomycota</taxon>
        <taxon>Agaricomycotina</taxon>
        <taxon>Agaricomycetes</taxon>
        <taxon>Agaricomycetidae</taxon>
        <taxon>Agaricales</taxon>
        <taxon>Marasmiineae</taxon>
        <taxon>Marasmiaceae</taxon>
        <taxon>Marasmius</taxon>
    </lineage>
</organism>
<feature type="compositionally biased region" description="Low complexity" evidence="1">
    <location>
        <begin position="232"/>
        <end position="255"/>
    </location>
</feature>
<proteinExistence type="predicted"/>
<gene>
    <name evidence="2" type="ORF">AAF712_011555</name>
</gene>
<evidence type="ECO:0000313" key="3">
    <source>
        <dbReference type="Proteomes" id="UP001437256"/>
    </source>
</evidence>
<feature type="compositionally biased region" description="Basic residues" evidence="1">
    <location>
        <begin position="197"/>
        <end position="206"/>
    </location>
</feature>
<feature type="region of interest" description="Disordered" evidence="1">
    <location>
        <begin position="140"/>
        <end position="352"/>
    </location>
</feature>
<feature type="compositionally biased region" description="Basic and acidic residues" evidence="1">
    <location>
        <begin position="298"/>
        <end position="309"/>
    </location>
</feature>
<protein>
    <submittedName>
        <fullName evidence="2">Uncharacterized protein</fullName>
    </submittedName>
</protein>
<dbReference type="EMBL" id="JBBXMP010000129">
    <property type="protein sequence ID" value="KAL0061637.1"/>
    <property type="molecule type" value="Genomic_DNA"/>
</dbReference>
<evidence type="ECO:0000313" key="2">
    <source>
        <dbReference type="EMBL" id="KAL0061637.1"/>
    </source>
</evidence>
<keyword evidence="3" id="KW-1185">Reference proteome</keyword>
<comment type="caution">
    <text evidence="2">The sequence shown here is derived from an EMBL/GenBank/DDBJ whole genome shotgun (WGS) entry which is preliminary data.</text>
</comment>
<name>A0ABR2ZJ20_9AGAR</name>
<evidence type="ECO:0000256" key="1">
    <source>
        <dbReference type="SAM" id="MobiDB-lite"/>
    </source>
</evidence>
<feature type="compositionally biased region" description="Low complexity" evidence="1">
    <location>
        <begin position="165"/>
        <end position="174"/>
    </location>
</feature>
<reference evidence="2 3" key="1">
    <citation type="submission" date="2024-05" db="EMBL/GenBank/DDBJ databases">
        <title>A draft genome resource for the thread blight pathogen Marasmius tenuissimus strain MS-2.</title>
        <authorList>
            <person name="Yulfo-Soto G.E."/>
            <person name="Baruah I.K."/>
            <person name="Amoako-Attah I."/>
            <person name="Bukari Y."/>
            <person name="Meinhardt L.W."/>
            <person name="Bailey B.A."/>
            <person name="Cohen S.P."/>
        </authorList>
    </citation>
    <scope>NUCLEOTIDE SEQUENCE [LARGE SCALE GENOMIC DNA]</scope>
    <source>
        <strain evidence="2 3">MS-2</strain>
    </source>
</reference>
<dbReference type="Proteomes" id="UP001437256">
    <property type="component" value="Unassembled WGS sequence"/>
</dbReference>